<name>A0AAN5AK86_9BACT</name>
<evidence type="ECO:0000313" key="18">
    <source>
        <dbReference type="EMBL" id="GJM62575.1"/>
    </source>
</evidence>
<dbReference type="FunFam" id="3.30.565.10:FF:000023">
    <property type="entry name" value="PAS domain-containing sensor histidine kinase"/>
    <property type="match status" value="1"/>
</dbReference>
<dbReference type="InterPro" id="IPR050398">
    <property type="entry name" value="HssS/ArlS-like"/>
</dbReference>
<comment type="caution">
    <text evidence="18">The sequence shown here is derived from an EMBL/GenBank/DDBJ whole genome shotgun (WGS) entry which is preliminary data.</text>
</comment>
<evidence type="ECO:0000256" key="2">
    <source>
        <dbReference type="ARBA" id="ARBA00004314"/>
    </source>
</evidence>
<evidence type="ECO:0000256" key="10">
    <source>
        <dbReference type="ARBA" id="ARBA00022777"/>
    </source>
</evidence>
<evidence type="ECO:0000259" key="17">
    <source>
        <dbReference type="PROSITE" id="PS50885"/>
    </source>
</evidence>
<evidence type="ECO:0000313" key="19">
    <source>
        <dbReference type="Proteomes" id="UP001310022"/>
    </source>
</evidence>
<keyword evidence="9" id="KW-0547">Nucleotide-binding</keyword>
<dbReference type="Gene3D" id="3.30.565.10">
    <property type="entry name" value="Histidine kinase-like ATPase, C-terminal domain"/>
    <property type="match status" value="1"/>
</dbReference>
<dbReference type="GO" id="GO:0000155">
    <property type="term" value="F:phosphorelay sensor kinase activity"/>
    <property type="evidence" value="ECO:0007669"/>
    <property type="project" value="InterPro"/>
</dbReference>
<keyword evidence="10 18" id="KW-0418">Kinase</keyword>
<evidence type="ECO:0000256" key="12">
    <source>
        <dbReference type="ARBA" id="ARBA00022989"/>
    </source>
</evidence>
<dbReference type="InterPro" id="IPR005467">
    <property type="entry name" value="His_kinase_dom"/>
</dbReference>
<dbReference type="InterPro" id="IPR003661">
    <property type="entry name" value="HisK_dim/P_dom"/>
</dbReference>
<keyword evidence="19" id="KW-1185">Reference proteome</keyword>
<dbReference type="RefSeq" id="WP_338237842.1">
    <property type="nucleotide sequence ID" value="NZ_BQKE01000002.1"/>
</dbReference>
<dbReference type="SMART" id="SM00388">
    <property type="entry name" value="HisKA"/>
    <property type="match status" value="1"/>
</dbReference>
<proteinExistence type="predicted"/>
<dbReference type="PRINTS" id="PR00344">
    <property type="entry name" value="BCTRLSENSOR"/>
</dbReference>
<dbReference type="InterPro" id="IPR004358">
    <property type="entry name" value="Sig_transdc_His_kin-like_C"/>
</dbReference>
<dbReference type="PANTHER" id="PTHR45528">
    <property type="entry name" value="SENSOR HISTIDINE KINASE CPXA"/>
    <property type="match status" value="1"/>
</dbReference>
<keyword evidence="8 15" id="KW-0812">Transmembrane</keyword>
<keyword evidence="13" id="KW-0902">Two-component regulatory system</keyword>
<sequence length="497" mass="56231">MQNKPTLSNRLIVKLSITFFMIILLIGAAFLKISTHYSAQYFSESLQKLNANLANHLIEEKFTNERPFLEDGSVNKPLFGDLMHDMMAVNRAIEVYLLNEHGEILYSVVLDHSDPNNPMEQVNLSPVKEYLATGGQQYILGDNPRDRSEPTIFSVAPFEYEGRKGYIYIVLAGQTLEAIQASLSSSYFFKGGLTAMTYVLIFALITGLLFIWFLTRNLREIIFQVNRFQEGDLKARVPQAEKNDLFALALAFNKMADKIVSDMEKIKSVDVMRRELIANVSHDLRTPLAILRGYTETLQMKSDSLKEADKNKYLDIIHNSSEKLSNMVAQLFEYSKLEAKQVEAHKEAFLITELAHDLQAKNKVLADQKNIELKLEMEGKIPLVFADIKLVERAIQNLIDNALKFTPENGEVVIGLDASPEFVQVMIKDSGKGIPEEDQSYIFERYRQSDQQKAKLGAGLGLAIVKKILEIHESTIKVESEPDQGTAFFFALPAYKV</sequence>
<dbReference type="Pfam" id="PF02518">
    <property type="entry name" value="HATPase_c"/>
    <property type="match status" value="1"/>
</dbReference>
<accession>A0AAN5AK86</accession>
<feature type="transmembrane region" description="Helical" evidence="15">
    <location>
        <begin position="195"/>
        <end position="214"/>
    </location>
</feature>
<evidence type="ECO:0000256" key="5">
    <source>
        <dbReference type="ARBA" id="ARBA00022475"/>
    </source>
</evidence>
<dbReference type="InterPro" id="IPR036890">
    <property type="entry name" value="HATPase_C_sf"/>
</dbReference>
<evidence type="ECO:0000256" key="7">
    <source>
        <dbReference type="ARBA" id="ARBA00022679"/>
    </source>
</evidence>
<dbReference type="GO" id="GO:0045121">
    <property type="term" value="C:membrane raft"/>
    <property type="evidence" value="ECO:0007669"/>
    <property type="project" value="UniProtKB-SubCell"/>
</dbReference>
<dbReference type="SUPFAM" id="SSF47384">
    <property type="entry name" value="Homodimeric domain of signal transducing histidine kinase"/>
    <property type="match status" value="1"/>
</dbReference>
<comment type="subcellular location">
    <subcellularLocation>
        <location evidence="3">Cell membrane</location>
        <topology evidence="3">Multi-pass membrane protein</topology>
    </subcellularLocation>
    <subcellularLocation>
        <location evidence="2">Membrane raft</location>
        <topology evidence="2">Multi-pass membrane protein</topology>
    </subcellularLocation>
</comment>
<dbReference type="Gene3D" id="6.10.340.10">
    <property type="match status" value="1"/>
</dbReference>
<protein>
    <recommendedName>
        <fullName evidence="4">histidine kinase</fullName>
        <ecNumber evidence="4">2.7.13.3</ecNumber>
    </recommendedName>
</protein>
<dbReference type="SMART" id="SM00387">
    <property type="entry name" value="HATPase_c"/>
    <property type="match status" value="1"/>
</dbReference>
<keyword evidence="7" id="KW-0808">Transferase</keyword>
<keyword evidence="6" id="KW-0597">Phosphoprotein</keyword>
<evidence type="ECO:0000256" key="3">
    <source>
        <dbReference type="ARBA" id="ARBA00004651"/>
    </source>
</evidence>
<evidence type="ECO:0000256" key="1">
    <source>
        <dbReference type="ARBA" id="ARBA00000085"/>
    </source>
</evidence>
<feature type="transmembrane region" description="Helical" evidence="15">
    <location>
        <begin position="12"/>
        <end position="31"/>
    </location>
</feature>
<dbReference type="Pfam" id="PF00512">
    <property type="entry name" value="HisKA"/>
    <property type="match status" value="1"/>
</dbReference>
<dbReference type="SUPFAM" id="SSF158472">
    <property type="entry name" value="HAMP domain-like"/>
    <property type="match status" value="1"/>
</dbReference>
<dbReference type="PROSITE" id="PS50109">
    <property type="entry name" value="HIS_KIN"/>
    <property type="match status" value="1"/>
</dbReference>
<evidence type="ECO:0000256" key="14">
    <source>
        <dbReference type="ARBA" id="ARBA00023136"/>
    </source>
</evidence>
<dbReference type="SUPFAM" id="SSF55874">
    <property type="entry name" value="ATPase domain of HSP90 chaperone/DNA topoisomerase II/histidine kinase"/>
    <property type="match status" value="1"/>
</dbReference>
<dbReference type="CDD" id="cd06225">
    <property type="entry name" value="HAMP"/>
    <property type="match status" value="1"/>
</dbReference>
<dbReference type="FunFam" id="1.10.287.130:FF:000001">
    <property type="entry name" value="Two-component sensor histidine kinase"/>
    <property type="match status" value="1"/>
</dbReference>
<evidence type="ECO:0000256" key="15">
    <source>
        <dbReference type="SAM" id="Phobius"/>
    </source>
</evidence>
<dbReference type="InterPro" id="IPR003660">
    <property type="entry name" value="HAMP_dom"/>
</dbReference>
<reference evidence="18 19" key="1">
    <citation type="submission" date="2021-12" db="EMBL/GenBank/DDBJ databases">
        <title>Genome sequencing of bacteria with rrn-lacking chromosome and rrn-plasmid.</title>
        <authorList>
            <person name="Anda M."/>
            <person name="Iwasaki W."/>
        </authorList>
    </citation>
    <scope>NUCLEOTIDE SEQUENCE [LARGE SCALE GENOMIC DNA]</scope>
    <source>
        <strain evidence="18 19">NBRC 15940</strain>
    </source>
</reference>
<dbReference type="CDD" id="cd00082">
    <property type="entry name" value="HisKA"/>
    <property type="match status" value="1"/>
</dbReference>
<dbReference type="InterPro" id="IPR036097">
    <property type="entry name" value="HisK_dim/P_sf"/>
</dbReference>
<dbReference type="EMBL" id="BQKE01000002">
    <property type="protein sequence ID" value="GJM62575.1"/>
    <property type="molecule type" value="Genomic_DNA"/>
</dbReference>
<evidence type="ECO:0000256" key="11">
    <source>
        <dbReference type="ARBA" id="ARBA00022840"/>
    </source>
</evidence>
<keyword evidence="11" id="KW-0067">ATP-binding</keyword>
<evidence type="ECO:0000256" key="6">
    <source>
        <dbReference type="ARBA" id="ARBA00022553"/>
    </source>
</evidence>
<dbReference type="InterPro" id="IPR003594">
    <property type="entry name" value="HATPase_dom"/>
</dbReference>
<evidence type="ECO:0000256" key="13">
    <source>
        <dbReference type="ARBA" id="ARBA00023012"/>
    </source>
</evidence>
<dbReference type="PROSITE" id="PS50885">
    <property type="entry name" value="HAMP"/>
    <property type="match status" value="1"/>
</dbReference>
<dbReference type="CDD" id="cd00075">
    <property type="entry name" value="HATPase"/>
    <property type="match status" value="1"/>
</dbReference>
<dbReference type="SMART" id="SM00304">
    <property type="entry name" value="HAMP"/>
    <property type="match status" value="1"/>
</dbReference>
<keyword evidence="5" id="KW-1003">Cell membrane</keyword>
<dbReference type="PANTHER" id="PTHR45528:SF1">
    <property type="entry name" value="SENSOR HISTIDINE KINASE CPXA"/>
    <property type="match status" value="1"/>
</dbReference>
<evidence type="ECO:0000256" key="9">
    <source>
        <dbReference type="ARBA" id="ARBA00022741"/>
    </source>
</evidence>
<organism evidence="18 19">
    <name type="scientific">Persicobacter diffluens</name>
    <dbReference type="NCBI Taxonomy" id="981"/>
    <lineage>
        <taxon>Bacteria</taxon>
        <taxon>Pseudomonadati</taxon>
        <taxon>Bacteroidota</taxon>
        <taxon>Cytophagia</taxon>
        <taxon>Cytophagales</taxon>
        <taxon>Persicobacteraceae</taxon>
        <taxon>Persicobacter</taxon>
    </lineage>
</organism>
<dbReference type="GO" id="GO:0005524">
    <property type="term" value="F:ATP binding"/>
    <property type="evidence" value="ECO:0007669"/>
    <property type="project" value="UniProtKB-KW"/>
</dbReference>
<dbReference type="Proteomes" id="UP001310022">
    <property type="component" value="Unassembled WGS sequence"/>
</dbReference>
<dbReference type="Pfam" id="PF00672">
    <property type="entry name" value="HAMP"/>
    <property type="match status" value="1"/>
</dbReference>
<dbReference type="AlphaFoldDB" id="A0AAN5AK86"/>
<dbReference type="GO" id="GO:0005886">
    <property type="term" value="C:plasma membrane"/>
    <property type="evidence" value="ECO:0007669"/>
    <property type="project" value="UniProtKB-SubCell"/>
</dbReference>
<dbReference type="EC" id="2.7.13.3" evidence="4"/>
<comment type="catalytic activity">
    <reaction evidence="1">
        <text>ATP + protein L-histidine = ADP + protein N-phospho-L-histidine.</text>
        <dbReference type="EC" id="2.7.13.3"/>
    </reaction>
</comment>
<feature type="domain" description="HAMP" evidence="17">
    <location>
        <begin position="212"/>
        <end position="264"/>
    </location>
</feature>
<keyword evidence="12 15" id="KW-1133">Transmembrane helix</keyword>
<feature type="domain" description="Histidine kinase" evidence="16">
    <location>
        <begin position="279"/>
        <end position="496"/>
    </location>
</feature>
<keyword evidence="14 15" id="KW-0472">Membrane</keyword>
<evidence type="ECO:0000256" key="4">
    <source>
        <dbReference type="ARBA" id="ARBA00012438"/>
    </source>
</evidence>
<evidence type="ECO:0000256" key="8">
    <source>
        <dbReference type="ARBA" id="ARBA00022692"/>
    </source>
</evidence>
<dbReference type="Gene3D" id="1.10.287.130">
    <property type="match status" value="1"/>
</dbReference>
<evidence type="ECO:0000259" key="16">
    <source>
        <dbReference type="PROSITE" id="PS50109"/>
    </source>
</evidence>
<gene>
    <name evidence="18" type="ORF">PEDI_31270</name>
</gene>